<dbReference type="AlphaFoldDB" id="A0A6V8QRU1"/>
<evidence type="ECO:0008006" key="5">
    <source>
        <dbReference type="Google" id="ProtNLM"/>
    </source>
</evidence>
<keyword evidence="1" id="KW-0812">Transmembrane</keyword>
<feature type="chain" id="PRO_5027950271" description="Secreted protein" evidence="2">
    <location>
        <begin position="28"/>
        <end position="216"/>
    </location>
</feature>
<name>A0A6V8QRU1_TRIAP</name>
<keyword evidence="2" id="KW-0732">Signal</keyword>
<evidence type="ECO:0000313" key="4">
    <source>
        <dbReference type="Proteomes" id="UP000517252"/>
    </source>
</evidence>
<proteinExistence type="predicted"/>
<reference evidence="3 4" key="1">
    <citation type="submission" date="2020-07" db="EMBL/GenBank/DDBJ databases">
        <title>Trichoderma asperellum IC-1 whole genome shotgun sequence.</title>
        <authorList>
            <person name="Kanamasa S."/>
            <person name="Takahashi H."/>
        </authorList>
    </citation>
    <scope>NUCLEOTIDE SEQUENCE [LARGE SCALE GENOMIC DNA]</scope>
    <source>
        <strain evidence="3 4">IC-1</strain>
    </source>
</reference>
<sequence length="216" mass="23560">MSHSSIRNGASSALVFWLSFLFPLLCSFSSPSFILPKWAPNESDTAQLMATVVAGRAYLAATAMRIKKRHRLASGAPISGIMPLAVRRLGESSQSERRLELLQRASLWPKCVPRLFRTLIGQLADGPPPYSAHLNSAPTATLLGDSGVPQGTTSTWIRPRYCACFSTLHPEFSGSGQSCITGRSRVLVEVWNIKHVSLSNANSDALFADSQRFVDR</sequence>
<keyword evidence="1" id="KW-0472">Membrane</keyword>
<accession>A0A6V8QRU1</accession>
<evidence type="ECO:0000256" key="2">
    <source>
        <dbReference type="SAM" id="SignalP"/>
    </source>
</evidence>
<organism evidence="3 4">
    <name type="scientific">Trichoderma asperellum</name>
    <name type="common">Filamentous fungus</name>
    <dbReference type="NCBI Taxonomy" id="101201"/>
    <lineage>
        <taxon>Eukaryota</taxon>
        <taxon>Fungi</taxon>
        <taxon>Dikarya</taxon>
        <taxon>Ascomycota</taxon>
        <taxon>Pezizomycotina</taxon>
        <taxon>Sordariomycetes</taxon>
        <taxon>Hypocreomycetidae</taxon>
        <taxon>Hypocreales</taxon>
        <taxon>Hypocreaceae</taxon>
        <taxon>Trichoderma</taxon>
    </lineage>
</organism>
<evidence type="ECO:0000256" key="1">
    <source>
        <dbReference type="SAM" id="Phobius"/>
    </source>
</evidence>
<evidence type="ECO:0000313" key="3">
    <source>
        <dbReference type="EMBL" id="GFP55065.1"/>
    </source>
</evidence>
<gene>
    <name evidence="3" type="ORF">TASIC1_0004069000</name>
</gene>
<protein>
    <recommendedName>
        <fullName evidence="5">Secreted protein</fullName>
    </recommendedName>
</protein>
<comment type="caution">
    <text evidence="3">The sequence shown here is derived from an EMBL/GenBank/DDBJ whole genome shotgun (WGS) entry which is preliminary data.</text>
</comment>
<feature type="transmembrane region" description="Helical" evidence="1">
    <location>
        <begin position="45"/>
        <end position="64"/>
    </location>
</feature>
<dbReference type="EMBL" id="BLZH01000004">
    <property type="protein sequence ID" value="GFP55065.1"/>
    <property type="molecule type" value="Genomic_DNA"/>
</dbReference>
<dbReference type="Proteomes" id="UP000517252">
    <property type="component" value="Unassembled WGS sequence"/>
</dbReference>
<feature type="signal peptide" evidence="2">
    <location>
        <begin position="1"/>
        <end position="27"/>
    </location>
</feature>
<keyword evidence="1" id="KW-1133">Transmembrane helix</keyword>